<dbReference type="InterPro" id="IPR003661">
    <property type="entry name" value="HisK_dim/P_dom"/>
</dbReference>
<dbReference type="AlphaFoldDB" id="A0A4R2KVF2"/>
<dbReference type="Pfam" id="PF00512">
    <property type="entry name" value="HisKA"/>
    <property type="match status" value="1"/>
</dbReference>
<dbReference type="EC" id="2.7.13.3" evidence="3"/>
<dbReference type="Gene3D" id="3.30.565.10">
    <property type="entry name" value="Histidine kinase-like ATPase, C-terminal domain"/>
    <property type="match status" value="1"/>
</dbReference>
<evidence type="ECO:0000313" key="11">
    <source>
        <dbReference type="Proteomes" id="UP000294919"/>
    </source>
</evidence>
<dbReference type="Gene3D" id="1.10.287.130">
    <property type="match status" value="1"/>
</dbReference>
<feature type="domain" description="Histidine kinase" evidence="9">
    <location>
        <begin position="125"/>
        <end position="338"/>
    </location>
</feature>
<proteinExistence type="predicted"/>
<evidence type="ECO:0000256" key="2">
    <source>
        <dbReference type="ARBA" id="ARBA00004370"/>
    </source>
</evidence>
<dbReference type="InterPro" id="IPR050351">
    <property type="entry name" value="BphY/WalK/GraS-like"/>
</dbReference>
<dbReference type="GO" id="GO:0004721">
    <property type="term" value="F:phosphoprotein phosphatase activity"/>
    <property type="evidence" value="ECO:0007669"/>
    <property type="project" value="TreeGrafter"/>
</dbReference>
<feature type="transmembrane region" description="Helical" evidence="8">
    <location>
        <begin position="7"/>
        <end position="27"/>
    </location>
</feature>
<evidence type="ECO:0000256" key="6">
    <source>
        <dbReference type="ARBA" id="ARBA00022777"/>
    </source>
</evidence>
<dbReference type="GO" id="GO:0005886">
    <property type="term" value="C:plasma membrane"/>
    <property type="evidence" value="ECO:0007669"/>
    <property type="project" value="TreeGrafter"/>
</dbReference>
<feature type="transmembrane region" description="Helical" evidence="8">
    <location>
        <begin position="33"/>
        <end position="56"/>
    </location>
</feature>
<keyword evidence="6 10" id="KW-0418">Kinase</keyword>
<evidence type="ECO:0000259" key="9">
    <source>
        <dbReference type="PROSITE" id="PS50109"/>
    </source>
</evidence>
<dbReference type="FunFam" id="3.30.565.10:FF:000006">
    <property type="entry name" value="Sensor histidine kinase WalK"/>
    <property type="match status" value="1"/>
</dbReference>
<dbReference type="PANTHER" id="PTHR45453">
    <property type="entry name" value="PHOSPHATE REGULON SENSOR PROTEIN PHOR"/>
    <property type="match status" value="1"/>
</dbReference>
<dbReference type="InterPro" id="IPR036097">
    <property type="entry name" value="HisK_dim/P_sf"/>
</dbReference>
<evidence type="ECO:0000256" key="8">
    <source>
        <dbReference type="SAM" id="Phobius"/>
    </source>
</evidence>
<comment type="subcellular location">
    <subcellularLocation>
        <location evidence="2">Membrane</location>
    </subcellularLocation>
</comment>
<dbReference type="CDD" id="cd00082">
    <property type="entry name" value="HisKA"/>
    <property type="match status" value="1"/>
</dbReference>
<keyword evidence="11" id="KW-1185">Reference proteome</keyword>
<dbReference type="OrthoDB" id="9773956at2"/>
<dbReference type="CDD" id="cd00075">
    <property type="entry name" value="HATPase"/>
    <property type="match status" value="1"/>
</dbReference>
<reference evidence="10 11" key="1">
    <citation type="submission" date="2019-03" db="EMBL/GenBank/DDBJ databases">
        <title>Genomic Encyclopedia of Type Strains, Phase IV (KMG-IV): sequencing the most valuable type-strain genomes for metagenomic binning, comparative biology and taxonomic classification.</title>
        <authorList>
            <person name="Goeker M."/>
        </authorList>
    </citation>
    <scope>NUCLEOTIDE SEQUENCE [LARGE SCALE GENOMIC DNA]</scope>
    <source>
        <strain evidence="10 11">DSM 102940</strain>
    </source>
</reference>
<keyword evidence="8" id="KW-0472">Membrane</keyword>
<dbReference type="SMART" id="SM00388">
    <property type="entry name" value="HisKA"/>
    <property type="match status" value="1"/>
</dbReference>
<dbReference type="PROSITE" id="PS50109">
    <property type="entry name" value="HIS_KIN"/>
    <property type="match status" value="1"/>
</dbReference>
<organism evidence="10 11">
    <name type="scientific">Marinisporobacter balticus</name>
    <dbReference type="NCBI Taxonomy" id="2018667"/>
    <lineage>
        <taxon>Bacteria</taxon>
        <taxon>Bacillati</taxon>
        <taxon>Bacillota</taxon>
        <taxon>Clostridia</taxon>
        <taxon>Peptostreptococcales</taxon>
        <taxon>Thermotaleaceae</taxon>
        <taxon>Marinisporobacter</taxon>
    </lineage>
</organism>
<keyword evidence="8" id="KW-0812">Transmembrane</keyword>
<dbReference type="GO" id="GO:0000155">
    <property type="term" value="F:phosphorelay sensor kinase activity"/>
    <property type="evidence" value="ECO:0007669"/>
    <property type="project" value="InterPro"/>
</dbReference>
<comment type="catalytic activity">
    <reaction evidence="1">
        <text>ATP + protein L-histidine = ADP + protein N-phospho-L-histidine.</text>
        <dbReference type="EC" id="2.7.13.3"/>
    </reaction>
</comment>
<accession>A0A4R2KVF2</accession>
<comment type="caution">
    <text evidence="10">The sequence shown here is derived from an EMBL/GenBank/DDBJ whole genome shotgun (WGS) entry which is preliminary data.</text>
</comment>
<evidence type="ECO:0000256" key="4">
    <source>
        <dbReference type="ARBA" id="ARBA00022553"/>
    </source>
</evidence>
<evidence type="ECO:0000256" key="3">
    <source>
        <dbReference type="ARBA" id="ARBA00012438"/>
    </source>
</evidence>
<dbReference type="SUPFAM" id="SSF55874">
    <property type="entry name" value="ATPase domain of HSP90 chaperone/DNA topoisomerase II/histidine kinase"/>
    <property type="match status" value="1"/>
</dbReference>
<dbReference type="InterPro" id="IPR005467">
    <property type="entry name" value="His_kinase_dom"/>
</dbReference>
<dbReference type="SMART" id="SM00387">
    <property type="entry name" value="HATPase_c"/>
    <property type="match status" value="1"/>
</dbReference>
<dbReference type="InterPro" id="IPR003594">
    <property type="entry name" value="HATPase_dom"/>
</dbReference>
<dbReference type="EMBL" id="SLWV01000005">
    <property type="protein sequence ID" value="TCO77914.1"/>
    <property type="molecule type" value="Genomic_DNA"/>
</dbReference>
<evidence type="ECO:0000256" key="1">
    <source>
        <dbReference type="ARBA" id="ARBA00000085"/>
    </source>
</evidence>
<dbReference type="PANTHER" id="PTHR45453:SF1">
    <property type="entry name" value="PHOSPHATE REGULON SENSOR PROTEIN PHOR"/>
    <property type="match status" value="1"/>
</dbReference>
<dbReference type="Proteomes" id="UP000294919">
    <property type="component" value="Unassembled WGS sequence"/>
</dbReference>
<dbReference type="GO" id="GO:0016036">
    <property type="term" value="P:cellular response to phosphate starvation"/>
    <property type="evidence" value="ECO:0007669"/>
    <property type="project" value="TreeGrafter"/>
</dbReference>
<dbReference type="InterPro" id="IPR036890">
    <property type="entry name" value="HATPase_C_sf"/>
</dbReference>
<keyword evidence="7" id="KW-0902">Two-component regulatory system</keyword>
<evidence type="ECO:0000256" key="7">
    <source>
        <dbReference type="ARBA" id="ARBA00023012"/>
    </source>
</evidence>
<keyword evidence="4" id="KW-0597">Phosphoprotein</keyword>
<gene>
    <name evidence="10" type="ORF">EV214_10510</name>
</gene>
<dbReference type="PRINTS" id="PR00344">
    <property type="entry name" value="BCTRLSENSOR"/>
</dbReference>
<keyword evidence="8" id="KW-1133">Transmembrane helix</keyword>
<evidence type="ECO:0000313" key="10">
    <source>
        <dbReference type="EMBL" id="TCO77914.1"/>
    </source>
</evidence>
<dbReference type="SUPFAM" id="SSF47384">
    <property type="entry name" value="Homodimeric domain of signal transducing histidine kinase"/>
    <property type="match status" value="1"/>
</dbReference>
<keyword evidence="5" id="KW-0808">Transferase</keyword>
<dbReference type="InterPro" id="IPR004358">
    <property type="entry name" value="Sig_transdc_His_kin-like_C"/>
</dbReference>
<dbReference type="Pfam" id="PF02518">
    <property type="entry name" value="HATPase_c"/>
    <property type="match status" value="1"/>
</dbReference>
<protein>
    <recommendedName>
        <fullName evidence="3">histidine kinase</fullName>
        <ecNumber evidence="3">2.7.13.3</ecNumber>
    </recommendedName>
</protein>
<sequence length="338" mass="38865">MKMNAKIAMYFASIFVCCILLNSYIWFVYKDIALLNAITIFCTLITSLSILFIYVLKKHMGHIFNQLSQVISSMIDMREIEVFSILNDDMLSKLQSQIIKLTNILKAQNTRIKRDRDEIKSLISDISHQLKTPLSNLKLYYELMQYPSISKGEYTEFSMNIQSQIEKLSFLLESMIKMSRLEGGIIQLIQNKANLNDVCLTVIKQAYEKARNKNIEIQFDSGEDIILNIDKNWTAEAIFNIIDNAVKYTSNNSTIIVNTMKYEIFARVDITDNGIGIDEKEINNVFKRFYRGEHTQGEDGVGLGLYLAREIITKQNGYIKVKSQMSQGSVFSLFLPLN</sequence>
<evidence type="ECO:0000256" key="5">
    <source>
        <dbReference type="ARBA" id="ARBA00022679"/>
    </source>
</evidence>
<name>A0A4R2KVF2_9FIRM</name>